<keyword evidence="1 4" id="KW-0489">Methyltransferase</keyword>
<protein>
    <submittedName>
        <fullName evidence="4">16S RNA methylase</fullName>
    </submittedName>
</protein>
<dbReference type="GO" id="GO:0032259">
    <property type="term" value="P:methylation"/>
    <property type="evidence" value="ECO:0007669"/>
    <property type="project" value="UniProtKB-KW"/>
</dbReference>
<dbReference type="Pfam" id="PF05175">
    <property type="entry name" value="MTS"/>
    <property type="match status" value="1"/>
</dbReference>
<feature type="domain" description="Methyltransferase small" evidence="3">
    <location>
        <begin position="34"/>
        <end position="202"/>
    </location>
</feature>
<dbReference type="PANTHER" id="PTHR47816">
    <property type="entry name" value="RIBOSOMAL RNA SMALL SUBUNIT METHYLTRANSFERASE C"/>
    <property type="match status" value="1"/>
</dbReference>
<dbReference type="Proteomes" id="UP000051448">
    <property type="component" value="Unassembled WGS sequence"/>
</dbReference>
<dbReference type="CDD" id="cd02440">
    <property type="entry name" value="AdoMet_MTases"/>
    <property type="match status" value="1"/>
</dbReference>
<dbReference type="EMBL" id="AZDX01000019">
    <property type="protein sequence ID" value="KRL06553.1"/>
    <property type="molecule type" value="Genomic_DNA"/>
</dbReference>
<comment type="caution">
    <text evidence="4">The sequence shown here is derived from an EMBL/GenBank/DDBJ whole genome shotgun (WGS) entry which is preliminary data.</text>
</comment>
<dbReference type="Gene3D" id="3.40.50.150">
    <property type="entry name" value="Vaccinia Virus protein VP39"/>
    <property type="match status" value="1"/>
</dbReference>
<evidence type="ECO:0000313" key="4">
    <source>
        <dbReference type="EMBL" id="KRL06553.1"/>
    </source>
</evidence>
<evidence type="ECO:0000313" key="5">
    <source>
        <dbReference type="Proteomes" id="UP000051448"/>
    </source>
</evidence>
<proteinExistence type="predicted"/>
<sequence>MKRQEQMENYYYSKNPEVVHEEKKWDFDILGNKINFVTDNGVFSKTTVDYGSRALLDNVKIESMQEGRVLDLGCGYGPIGLGIAKKNSKLIVDMVDVNELALSLAKKNAELNEIENVNIWESSVYSKIERTDYNLIVSNPPIRAGKKIVTQILAEAINHLSVGGRLVIVIQKKQGAPSAKKTMEEAFNNCEVIARDKGYFILESIKGV</sequence>
<evidence type="ECO:0000256" key="2">
    <source>
        <dbReference type="ARBA" id="ARBA00022679"/>
    </source>
</evidence>
<organism evidence="4 5">
    <name type="scientific">Liquorilactobacillus hordei DSM 19519</name>
    <dbReference type="NCBI Taxonomy" id="1423759"/>
    <lineage>
        <taxon>Bacteria</taxon>
        <taxon>Bacillati</taxon>
        <taxon>Bacillota</taxon>
        <taxon>Bacilli</taxon>
        <taxon>Lactobacillales</taxon>
        <taxon>Lactobacillaceae</taxon>
        <taxon>Liquorilactobacillus</taxon>
    </lineage>
</organism>
<evidence type="ECO:0000256" key="1">
    <source>
        <dbReference type="ARBA" id="ARBA00022603"/>
    </source>
</evidence>
<evidence type="ECO:0000259" key="3">
    <source>
        <dbReference type="Pfam" id="PF05175"/>
    </source>
</evidence>
<reference evidence="4 5" key="1">
    <citation type="journal article" date="2015" name="Genome Announc.">
        <title>Expanding the biotechnology potential of lactobacilli through comparative genomics of 213 strains and associated genera.</title>
        <authorList>
            <person name="Sun Z."/>
            <person name="Harris H.M."/>
            <person name="McCann A."/>
            <person name="Guo C."/>
            <person name="Argimon S."/>
            <person name="Zhang W."/>
            <person name="Yang X."/>
            <person name="Jeffery I.B."/>
            <person name="Cooney J.C."/>
            <person name="Kagawa T.F."/>
            <person name="Liu W."/>
            <person name="Song Y."/>
            <person name="Salvetti E."/>
            <person name="Wrobel A."/>
            <person name="Rasinkangas P."/>
            <person name="Parkhill J."/>
            <person name="Rea M.C."/>
            <person name="O'Sullivan O."/>
            <person name="Ritari J."/>
            <person name="Douillard F.P."/>
            <person name="Paul Ross R."/>
            <person name="Yang R."/>
            <person name="Briner A.E."/>
            <person name="Felis G.E."/>
            <person name="de Vos W.M."/>
            <person name="Barrangou R."/>
            <person name="Klaenhammer T.R."/>
            <person name="Caufield P.W."/>
            <person name="Cui Y."/>
            <person name="Zhang H."/>
            <person name="O'Toole P.W."/>
        </authorList>
    </citation>
    <scope>NUCLEOTIDE SEQUENCE [LARGE SCALE GENOMIC DNA]</scope>
    <source>
        <strain evidence="4 5">DSM 19519</strain>
    </source>
</reference>
<dbReference type="AlphaFoldDB" id="A0A0R1MFX4"/>
<dbReference type="STRING" id="1423759.FC92_GL000580"/>
<dbReference type="GO" id="GO:0008757">
    <property type="term" value="F:S-adenosylmethionine-dependent methyltransferase activity"/>
    <property type="evidence" value="ECO:0007669"/>
    <property type="project" value="InterPro"/>
</dbReference>
<dbReference type="InterPro" id="IPR046977">
    <property type="entry name" value="RsmC/RlmG"/>
</dbReference>
<name>A0A0R1MFX4_9LACO</name>
<dbReference type="SUPFAM" id="SSF53335">
    <property type="entry name" value="S-adenosyl-L-methionine-dependent methyltransferases"/>
    <property type="match status" value="1"/>
</dbReference>
<keyword evidence="5" id="KW-1185">Reference proteome</keyword>
<gene>
    <name evidence="4" type="ORF">FC92_GL000580</name>
</gene>
<dbReference type="PATRIC" id="fig|1423759.3.peg.618"/>
<keyword evidence="2" id="KW-0808">Transferase</keyword>
<dbReference type="InterPro" id="IPR007848">
    <property type="entry name" value="Small_mtfrase_dom"/>
</dbReference>
<dbReference type="PANTHER" id="PTHR47816:SF4">
    <property type="entry name" value="RIBOSOMAL RNA SMALL SUBUNIT METHYLTRANSFERASE C"/>
    <property type="match status" value="1"/>
</dbReference>
<accession>A0A0R1MFX4</accession>
<dbReference type="InterPro" id="IPR029063">
    <property type="entry name" value="SAM-dependent_MTases_sf"/>
</dbReference>